<evidence type="ECO:0000313" key="2">
    <source>
        <dbReference type="WBParaSite" id="RSKR_0000630100.1"/>
    </source>
</evidence>
<proteinExistence type="predicted"/>
<dbReference type="WBParaSite" id="RSKR_0000630100.1">
    <property type="protein sequence ID" value="RSKR_0000630100.1"/>
    <property type="gene ID" value="RSKR_0000630100"/>
</dbReference>
<protein>
    <submittedName>
        <fullName evidence="2">LRRCT domain-containing protein</fullName>
    </submittedName>
</protein>
<evidence type="ECO:0000313" key="1">
    <source>
        <dbReference type="Proteomes" id="UP000095286"/>
    </source>
</evidence>
<sequence length="387" mass="44361">MINFSQMLLKTTFTLLFLLFLSVYSKKLSLKSNFDASCPARCVCSKTTFKCTNLNQKGHELFIHADPRVYPDMDTFEITGNNVGDISETSFFDHNDIRHVKLTSVDISNNKITAIGEETFIGFPSVENFNLAYNEIHSVGEHPLEYQTKLRVLNLTSSISKTLPAKQKADLIFNLFRTKENTFTDLNHIILADNGLEYLHKDTFCVVEGLTRLNLENNLFTSFDFEANCLKSVVQINMRNNKIKTLAKEKWDNLAHINALDFSKNPLECNCKLMSFIEFANNETNLFTDQGETQCASPDQYKGTSIFNISHFQCRQNSTSLSFFKILLLFLSIFLIASVYLMYRFRGARILDRIPFNIGYSKLGSQNRDDYSVPFVREDRNNGPVFL</sequence>
<organism evidence="1 2">
    <name type="scientific">Rhabditophanes sp. KR3021</name>
    <dbReference type="NCBI Taxonomy" id="114890"/>
    <lineage>
        <taxon>Eukaryota</taxon>
        <taxon>Metazoa</taxon>
        <taxon>Ecdysozoa</taxon>
        <taxon>Nematoda</taxon>
        <taxon>Chromadorea</taxon>
        <taxon>Rhabditida</taxon>
        <taxon>Tylenchina</taxon>
        <taxon>Panagrolaimomorpha</taxon>
        <taxon>Strongyloidoidea</taxon>
        <taxon>Alloionematidae</taxon>
        <taxon>Rhabditophanes</taxon>
    </lineage>
</organism>
<reference evidence="2" key="1">
    <citation type="submission" date="2016-11" db="UniProtKB">
        <authorList>
            <consortium name="WormBaseParasite"/>
        </authorList>
    </citation>
    <scope>IDENTIFICATION</scope>
    <source>
        <strain evidence="2">KR3021</strain>
    </source>
</reference>
<name>A0AC35U1D5_9BILA</name>
<accession>A0AC35U1D5</accession>
<dbReference type="Proteomes" id="UP000095286">
    <property type="component" value="Unplaced"/>
</dbReference>